<evidence type="ECO:0000256" key="1">
    <source>
        <dbReference type="SAM" id="MobiDB-lite"/>
    </source>
</evidence>
<feature type="domain" description="AAA+ ATPase" evidence="2">
    <location>
        <begin position="607"/>
        <end position="803"/>
    </location>
</feature>
<dbReference type="InterPro" id="IPR003593">
    <property type="entry name" value="AAA+_ATPase"/>
</dbReference>
<dbReference type="SMART" id="SM00382">
    <property type="entry name" value="AAA"/>
    <property type="match status" value="1"/>
</dbReference>
<keyword evidence="4" id="KW-1185">Reference proteome</keyword>
<dbReference type="SMART" id="SM00386">
    <property type="entry name" value="HAT"/>
    <property type="match status" value="2"/>
</dbReference>
<feature type="region of interest" description="Disordered" evidence="1">
    <location>
        <begin position="61"/>
        <end position="104"/>
    </location>
</feature>
<dbReference type="SUPFAM" id="SSF50249">
    <property type="entry name" value="Nucleic acid-binding proteins"/>
    <property type="match status" value="1"/>
</dbReference>
<dbReference type="InterPro" id="IPR010093">
    <property type="entry name" value="SinI_DNA-bd"/>
</dbReference>
<dbReference type="InterPro" id="IPR041657">
    <property type="entry name" value="HTH_17"/>
</dbReference>
<dbReference type="SMART" id="SM00028">
    <property type="entry name" value="TPR"/>
    <property type="match status" value="3"/>
</dbReference>
<dbReference type="EMBL" id="SIJK02000034">
    <property type="protein sequence ID" value="MBP1467447.1"/>
    <property type="molecule type" value="Genomic_DNA"/>
</dbReference>
<evidence type="ECO:0000313" key="3">
    <source>
        <dbReference type="EMBL" id="MBP1467447.1"/>
    </source>
</evidence>
<dbReference type="PANTHER" id="PTHR34301">
    <property type="entry name" value="DNA-BINDING PROTEIN-RELATED"/>
    <property type="match status" value="1"/>
</dbReference>
<feature type="compositionally biased region" description="Basic and acidic residues" evidence="1">
    <location>
        <begin position="216"/>
        <end position="232"/>
    </location>
</feature>
<protein>
    <submittedName>
        <fullName evidence="3">AAA-like domain-containing protein</fullName>
    </submittedName>
</protein>
<dbReference type="Proteomes" id="UP001193081">
    <property type="component" value="Unassembled WGS sequence"/>
</dbReference>
<organism evidence="3 4">
    <name type="scientific">Candidatus Chloroploca mongolica</name>
    <dbReference type="NCBI Taxonomy" id="2528176"/>
    <lineage>
        <taxon>Bacteria</taxon>
        <taxon>Bacillati</taxon>
        <taxon>Chloroflexota</taxon>
        <taxon>Chloroflexia</taxon>
        <taxon>Chloroflexales</taxon>
        <taxon>Chloroflexineae</taxon>
        <taxon>Oscillochloridaceae</taxon>
        <taxon>Candidatus Chloroploca</taxon>
    </lineage>
</organism>
<gene>
    <name evidence="3" type="ORF">EYB53_017165</name>
</gene>
<dbReference type="InterPro" id="IPR003107">
    <property type="entry name" value="HAT"/>
</dbReference>
<dbReference type="PANTHER" id="PTHR34301:SF8">
    <property type="entry name" value="ATPASE DOMAIN-CONTAINING PROTEIN"/>
    <property type="match status" value="1"/>
</dbReference>
<proteinExistence type="predicted"/>
<dbReference type="Gene3D" id="1.25.40.10">
    <property type="entry name" value="Tetratricopeptide repeat domain"/>
    <property type="match status" value="1"/>
</dbReference>
<feature type="compositionally biased region" description="Low complexity" evidence="1">
    <location>
        <begin position="79"/>
        <end position="88"/>
    </location>
</feature>
<dbReference type="NCBIfam" id="TIGR01764">
    <property type="entry name" value="excise"/>
    <property type="match status" value="1"/>
</dbReference>
<accession>A0ABS4DDD2</accession>
<dbReference type="SUPFAM" id="SSF52540">
    <property type="entry name" value="P-loop containing nucleoside triphosphate hydrolases"/>
    <property type="match status" value="1"/>
</dbReference>
<reference evidence="3 4" key="1">
    <citation type="submission" date="2021-03" db="EMBL/GenBank/DDBJ databases">
        <authorList>
            <person name="Grouzdev D.S."/>
        </authorList>
    </citation>
    <scope>NUCLEOTIDE SEQUENCE [LARGE SCALE GENOMIC DNA]</scope>
    <source>
        <strain evidence="3 4">M50-1</strain>
    </source>
</reference>
<comment type="caution">
    <text evidence="3">The sequence shown here is derived from an EMBL/GenBank/DDBJ whole genome shotgun (WGS) entry which is preliminary data.</text>
</comment>
<dbReference type="InterPro" id="IPR011990">
    <property type="entry name" value="TPR-like_helical_dom_sf"/>
</dbReference>
<dbReference type="RefSeq" id="WP_135479645.1">
    <property type="nucleotide sequence ID" value="NZ_SIJK02000034.1"/>
</dbReference>
<evidence type="ECO:0000313" key="4">
    <source>
        <dbReference type="Proteomes" id="UP001193081"/>
    </source>
</evidence>
<dbReference type="Gene3D" id="3.40.50.300">
    <property type="entry name" value="P-loop containing nucleotide triphosphate hydrolases"/>
    <property type="match status" value="1"/>
</dbReference>
<sequence>MNNISILTLEQAAEYLQIPSADLYHELESGNLPGRKIAGQWRIRRETLDDFLSQFESSSQLRNKQEVDASDTPAQAVQDSTTTLDTSTPSVEDGEENSTSTENLASRLTSTISLSESESAYSPRQDNSVQQLLPSASDPNRLIARVFSYNIDQGFGYAKTIDNKTIFIDAKYLLSKYPTPFPGEIVEFEWQLSRKGHPQPRAIRVLTKEEVDDKAMTTQKVVEDSSIEHTETTDTDTSETSLPIETRVPRILSVTPRPSFRNINGTREAQSLYQKAALANTEGRYDEARRLFKKALEVGAGMQAYQAFAKLEREKGHRLEAIRILRQAIDLFPNQASLYVMYGQIERNSRNNQRAEEIFRNGLHHVPHDVGLRMGLAQTLVQIGSEKSLDEAGVLFAQLERERKMNKSDGLYQRFQFLKRNPRANQVYDFFQTVAGMRVGIAGQKDLPYHITDIVVETDNQELEESFGLSGGILVRCFQRPARQAEIVNLKDYISRLRNNELVGLREGREVVLNRSLAFVAVPETSNVRDQIMSILSESSEAIVPIDDAVLSTRSPESALSTLRDLLGQYLGQRDLYNSTGPVYGVPGRRFFGRERLLVQLADDVNRGQFIGIYGLRKMGKTSLVYQLRDEKLSSEVVAYVDLQASSSQFTGNLDPVYYEIERDLYSKLLTKDFSTASILKLGQYERFTDIPKDITSVSLVFAEDIRLILDRLAQNKITSFRRVVIVLDELERILPVSGQTVIQGYIDFFGLIRGLMQTERYRGLLSSVVVAANASISERGYWGDRENPVFALYKTVFLPPFTMEECSEMVKTLGRGMSVRWDDGAIAAVFFETGGHPFLTRLFCSRIIQNHRSRPLLVTVDMVQEHVRSFIRSDSDKLEQITEILHRNFPEEEQSLLQIALDEAPNNLEDESLRHLLGYHLIQPEGNTYKVTLNLLRRWLRRRAGVKDE</sequence>
<dbReference type="Pfam" id="PF13181">
    <property type="entry name" value="TPR_8"/>
    <property type="match status" value="1"/>
</dbReference>
<dbReference type="SUPFAM" id="SSF48452">
    <property type="entry name" value="TPR-like"/>
    <property type="match status" value="1"/>
</dbReference>
<feature type="region of interest" description="Disordered" evidence="1">
    <location>
        <begin position="216"/>
        <end position="241"/>
    </location>
</feature>
<dbReference type="InterPro" id="IPR012340">
    <property type="entry name" value="NA-bd_OB-fold"/>
</dbReference>
<evidence type="ECO:0000259" key="2">
    <source>
        <dbReference type="SMART" id="SM00382"/>
    </source>
</evidence>
<dbReference type="Pfam" id="PF12728">
    <property type="entry name" value="HTH_17"/>
    <property type="match status" value="1"/>
</dbReference>
<name>A0ABS4DDD2_9CHLR</name>
<dbReference type="InterPro" id="IPR027417">
    <property type="entry name" value="P-loop_NTPase"/>
</dbReference>
<dbReference type="InterPro" id="IPR019734">
    <property type="entry name" value="TPR_rpt"/>
</dbReference>